<dbReference type="EMBL" id="BKCJ010000131">
    <property type="protein sequence ID" value="GEU30140.1"/>
    <property type="molecule type" value="Genomic_DNA"/>
</dbReference>
<accession>A0A6L2J0L0</accession>
<reference evidence="2" key="1">
    <citation type="journal article" date="2019" name="Sci. Rep.">
        <title>Draft genome of Tanacetum cinerariifolium, the natural source of mosquito coil.</title>
        <authorList>
            <person name="Yamashiro T."/>
            <person name="Shiraishi A."/>
            <person name="Satake H."/>
            <person name="Nakayama K."/>
        </authorList>
    </citation>
    <scope>NUCLEOTIDE SEQUENCE</scope>
</reference>
<protein>
    <recommendedName>
        <fullName evidence="3">Reverse transcriptase Ty1/copia-type domain-containing protein</fullName>
    </recommendedName>
</protein>
<organism evidence="2">
    <name type="scientific">Tanacetum cinerariifolium</name>
    <name type="common">Dalmatian daisy</name>
    <name type="synonym">Chrysanthemum cinerariifolium</name>
    <dbReference type="NCBI Taxonomy" id="118510"/>
    <lineage>
        <taxon>Eukaryota</taxon>
        <taxon>Viridiplantae</taxon>
        <taxon>Streptophyta</taxon>
        <taxon>Embryophyta</taxon>
        <taxon>Tracheophyta</taxon>
        <taxon>Spermatophyta</taxon>
        <taxon>Magnoliopsida</taxon>
        <taxon>eudicotyledons</taxon>
        <taxon>Gunneridae</taxon>
        <taxon>Pentapetalae</taxon>
        <taxon>asterids</taxon>
        <taxon>campanulids</taxon>
        <taxon>Asterales</taxon>
        <taxon>Asteraceae</taxon>
        <taxon>Asteroideae</taxon>
        <taxon>Anthemideae</taxon>
        <taxon>Anthemidinae</taxon>
        <taxon>Tanacetum</taxon>
    </lineage>
</organism>
<keyword evidence="1" id="KW-0175">Coiled coil</keyword>
<name>A0A6L2J0L0_TANCI</name>
<evidence type="ECO:0000313" key="2">
    <source>
        <dbReference type="EMBL" id="GEU30140.1"/>
    </source>
</evidence>
<comment type="caution">
    <text evidence="2">The sequence shown here is derived from an EMBL/GenBank/DDBJ whole genome shotgun (WGS) entry which is preliminary data.</text>
</comment>
<proteinExistence type="predicted"/>
<gene>
    <name evidence="2" type="ORF">Tci_002118</name>
</gene>
<feature type="coiled-coil region" evidence="1">
    <location>
        <begin position="418"/>
        <end position="462"/>
    </location>
</feature>
<sequence>MASEQFSSGPRLQCLTPATSNSGLLSNPVSQQPCIPPKRDDWDRLFQPMFNEYFYPPEIVVSPVQEATALRAVILANSPVLTSIYQDAPSIRSSSNVRQTHTPFEHLGRWTKDHPIENVISDHSRFVSTRKQLQTDALWCYFDAFLTSIEPKNFKQAMTEPSCIDAMQEEIHKLGYKFRNWCRVQIKSCAVDSTLFTQKAGNDFLLVQIYVDNIIFASTNTDMCNEFANVMTTKFKMSMMGAKPTDKHLNVVKRIFRYLKGAINMGIWYSKDTDMSLTAYADADHAGYIRKCSVRRDGKSLICCECECPLRGRFCWFCVSRAETSFANDPNPNSFDDFQNLSDYSSQPQYETYLGELCRNDSHYGYDCPPCFPLVYEQELSYNQNYNENYYPHNSSSFLYCENYGYFDVHQPSKEISIDELKIMMQSYCERMNQQREQEDLLAAQREQKLLEQEQAAQEKEEPQQNSYFHQFIREICGTKVCEEQKQNMEDTMLEFLDTCQEKELYCMHNNVEDLIESALNSKLLSINLKSQHLDKEKQEVKNIIEKPIKRRTRITESLQNFRIIHKMSSISNTSQISSVNALTPVLPTEEPKYSLSMGDEHLSTISETESDEVIKSSVKNLVPIPSEFEVTFDNESNDDKAFSNEDVPIIYSNSIFDEEEIILSKIDLHHFNAEYDLIESLFNRDTLIDSFPKFNYLLEEFFGKLAHIDPIPPRIKEADFVLEKGIHLLENLLYDNASPRLPKELNVEIADMIVESLSSSSIPFEDKGDIHFLGELLSNDPFPFSKNESSNFDHHNDPLFPRPPLELRDVEIFFDFDPDSGVLTTKAVEDISKHFALMPKVLPSLCPNIDHLLPFSSKNKEKVFKHGILSYFLVSHQDKIFLIFLRINDDVWRGHSSLGCPISPFLSSLTKLKIAPDLEASRARGFVHHPPEF</sequence>
<evidence type="ECO:0000256" key="1">
    <source>
        <dbReference type="SAM" id="Coils"/>
    </source>
</evidence>
<evidence type="ECO:0008006" key="3">
    <source>
        <dbReference type="Google" id="ProtNLM"/>
    </source>
</evidence>
<dbReference type="AlphaFoldDB" id="A0A6L2J0L0"/>